<name>A0ABU6R4Z3_9FABA</name>
<sequence length="431" mass="48077">MEVDPVPLQSLPPREGVRVRGRPSYQWVSREVLSSLSRVTEEYLAELTRADILFHPSHAPKYRLEVPGPSERICHVNSGVEGCPDFLWVYDVMFTRLGVRMPLSEFQQEVLTRCAVAPSQLHPNSWAIVRAFELVCNILGLPLSANVFLFLFKLIAPNWIVNQGKGYVSFRAQSAESPKPSEHDLSKSELDSVKVLRSLWSEKNLDLKLVLGDENTAGVEIVLVNMRRRLLSEAQPQGAGNDTAIAATNVEASASSVGPGLDLSDFDPISFIDKHLISRVTEESLESISAGDSAVRVQKMLLQAAVLCRDIHKEVGDLDLLRCLVDEKNKNVTTLTAQCKEMETRMEEKDVEISNLAKSKESLQKDKDFLEDRVCELVASLKTKEEEMKALEKQKKEVEKASMNSIAAIEKNMVDQFQLLAPGVDFKEVGC</sequence>
<protein>
    <recommendedName>
        <fullName evidence="2">Transposase (putative) gypsy type domain-containing protein</fullName>
    </recommendedName>
</protein>
<dbReference type="EMBL" id="JASCZI010030224">
    <property type="protein sequence ID" value="MED6118934.1"/>
    <property type="molecule type" value="Genomic_DNA"/>
</dbReference>
<accession>A0ABU6R4Z3</accession>
<comment type="caution">
    <text evidence="3">The sequence shown here is derived from an EMBL/GenBank/DDBJ whole genome shotgun (WGS) entry which is preliminary data.</text>
</comment>
<reference evidence="3 4" key="1">
    <citation type="journal article" date="2023" name="Plants (Basel)">
        <title>Bridging the Gap: Combining Genomics and Transcriptomics Approaches to Understand Stylosanthes scabra, an Orphan Legume from the Brazilian Caatinga.</title>
        <authorList>
            <person name="Ferreira-Neto J.R.C."/>
            <person name="da Silva M.D."/>
            <person name="Binneck E."/>
            <person name="de Melo N.F."/>
            <person name="da Silva R.H."/>
            <person name="de Melo A.L.T.M."/>
            <person name="Pandolfi V."/>
            <person name="Bustamante F.O."/>
            <person name="Brasileiro-Vidal A.C."/>
            <person name="Benko-Iseppon A.M."/>
        </authorList>
    </citation>
    <scope>NUCLEOTIDE SEQUENCE [LARGE SCALE GENOMIC DNA]</scope>
    <source>
        <tissue evidence="3">Leaves</tissue>
    </source>
</reference>
<dbReference type="InterPro" id="IPR007321">
    <property type="entry name" value="Transposase_28"/>
</dbReference>
<evidence type="ECO:0000313" key="4">
    <source>
        <dbReference type="Proteomes" id="UP001341840"/>
    </source>
</evidence>
<dbReference type="PANTHER" id="PTHR31099">
    <property type="entry name" value="OS06G0165300 PROTEIN"/>
    <property type="match status" value="1"/>
</dbReference>
<evidence type="ECO:0000256" key="1">
    <source>
        <dbReference type="SAM" id="Coils"/>
    </source>
</evidence>
<keyword evidence="1" id="KW-0175">Coiled coil</keyword>
<organism evidence="3 4">
    <name type="scientific">Stylosanthes scabra</name>
    <dbReference type="NCBI Taxonomy" id="79078"/>
    <lineage>
        <taxon>Eukaryota</taxon>
        <taxon>Viridiplantae</taxon>
        <taxon>Streptophyta</taxon>
        <taxon>Embryophyta</taxon>
        <taxon>Tracheophyta</taxon>
        <taxon>Spermatophyta</taxon>
        <taxon>Magnoliopsida</taxon>
        <taxon>eudicotyledons</taxon>
        <taxon>Gunneridae</taxon>
        <taxon>Pentapetalae</taxon>
        <taxon>rosids</taxon>
        <taxon>fabids</taxon>
        <taxon>Fabales</taxon>
        <taxon>Fabaceae</taxon>
        <taxon>Papilionoideae</taxon>
        <taxon>50 kb inversion clade</taxon>
        <taxon>dalbergioids sensu lato</taxon>
        <taxon>Dalbergieae</taxon>
        <taxon>Pterocarpus clade</taxon>
        <taxon>Stylosanthes</taxon>
    </lineage>
</organism>
<evidence type="ECO:0000259" key="2">
    <source>
        <dbReference type="Pfam" id="PF04195"/>
    </source>
</evidence>
<gene>
    <name evidence="3" type="ORF">PIB30_007439</name>
</gene>
<dbReference type="PANTHER" id="PTHR31099:SF49">
    <property type="entry name" value="MYOSIN HEAVY CHAIN-LIKE PROTEIN"/>
    <property type="match status" value="1"/>
</dbReference>
<dbReference type="Pfam" id="PF04195">
    <property type="entry name" value="Transposase_28"/>
    <property type="match status" value="1"/>
</dbReference>
<feature type="domain" description="Transposase (putative) gypsy type" evidence="2">
    <location>
        <begin position="93"/>
        <end position="154"/>
    </location>
</feature>
<feature type="coiled-coil region" evidence="1">
    <location>
        <begin position="325"/>
        <end position="404"/>
    </location>
</feature>
<keyword evidence="4" id="KW-1185">Reference proteome</keyword>
<proteinExistence type="predicted"/>
<dbReference type="Proteomes" id="UP001341840">
    <property type="component" value="Unassembled WGS sequence"/>
</dbReference>
<evidence type="ECO:0000313" key="3">
    <source>
        <dbReference type="EMBL" id="MED6118934.1"/>
    </source>
</evidence>